<dbReference type="STRING" id="364197.SAMN05216296_2424"/>
<gene>
    <name evidence="1" type="ORF">SAMN05216296_2424</name>
</gene>
<keyword evidence="2" id="KW-1185">Reference proteome</keyword>
<organism evidence="1 2">
    <name type="scientific">Pseudomonas pohangensis</name>
    <dbReference type="NCBI Taxonomy" id="364197"/>
    <lineage>
        <taxon>Bacteria</taxon>
        <taxon>Pseudomonadati</taxon>
        <taxon>Pseudomonadota</taxon>
        <taxon>Gammaproteobacteria</taxon>
        <taxon>Pseudomonadales</taxon>
        <taxon>Pseudomonadaceae</taxon>
        <taxon>Pseudomonas</taxon>
    </lineage>
</organism>
<evidence type="ECO:0008006" key="3">
    <source>
        <dbReference type="Google" id="ProtNLM"/>
    </source>
</evidence>
<sequence>MNDLSELDAAKAYAKAWNQLDAESLVDLISDEACYASQWVLDELEGKQAVLDHLRRKMRAVAASSITDSGNRPFAELVITQLGEPGRNAVGLTVPGSDQLDCMVLLGVSESKINRIDICMIELYAPKQSGNYPGRSSAE</sequence>
<name>A0A1H2GNW7_9PSED</name>
<dbReference type="EMBL" id="LT629785">
    <property type="protein sequence ID" value="SDU21169.1"/>
    <property type="molecule type" value="Genomic_DNA"/>
</dbReference>
<dbReference type="Proteomes" id="UP000243232">
    <property type="component" value="Chromosome I"/>
</dbReference>
<evidence type="ECO:0000313" key="2">
    <source>
        <dbReference type="Proteomes" id="UP000243232"/>
    </source>
</evidence>
<dbReference type="Gene3D" id="3.10.450.50">
    <property type="match status" value="1"/>
</dbReference>
<accession>A0A1H2GNW7</accession>
<dbReference type="AlphaFoldDB" id="A0A1H2GNW7"/>
<dbReference type="SUPFAM" id="SSF54427">
    <property type="entry name" value="NTF2-like"/>
    <property type="match status" value="1"/>
</dbReference>
<reference evidence="2" key="1">
    <citation type="submission" date="2016-10" db="EMBL/GenBank/DDBJ databases">
        <authorList>
            <person name="Varghese N."/>
            <person name="Submissions S."/>
        </authorList>
    </citation>
    <scope>NUCLEOTIDE SEQUENCE [LARGE SCALE GENOMIC DNA]</scope>
    <source>
        <strain evidence="2">DSM 17875</strain>
    </source>
</reference>
<proteinExistence type="predicted"/>
<dbReference type="OrthoDB" id="7107833at2"/>
<protein>
    <recommendedName>
        <fullName evidence="3">SnoaL-like domain-containing protein</fullName>
    </recommendedName>
</protein>
<evidence type="ECO:0000313" key="1">
    <source>
        <dbReference type="EMBL" id="SDU21169.1"/>
    </source>
</evidence>
<dbReference type="RefSeq" id="WP_090195579.1">
    <property type="nucleotide sequence ID" value="NZ_LT629785.1"/>
</dbReference>
<dbReference type="InterPro" id="IPR032710">
    <property type="entry name" value="NTF2-like_dom_sf"/>
</dbReference>